<proteinExistence type="predicted"/>
<accession>A0ABT4RP85</accession>
<protein>
    <submittedName>
        <fullName evidence="2">Uncharacterized protein</fullName>
    </submittedName>
</protein>
<comment type="caution">
    <text evidence="2">The sequence shown here is derived from an EMBL/GenBank/DDBJ whole genome shotgun (WGS) entry which is preliminary data.</text>
</comment>
<sequence>MKKSQTEPLRGQAAYRAHLQEVARSNEIAQAAAMRRRDAKEAVVMGEAAERARREMRDLHRQEDR</sequence>
<evidence type="ECO:0000313" key="3">
    <source>
        <dbReference type="Proteomes" id="UP001147700"/>
    </source>
</evidence>
<organism evidence="2 3">
    <name type="scientific">Solirubrobacter deserti</name>
    <dbReference type="NCBI Taxonomy" id="2282478"/>
    <lineage>
        <taxon>Bacteria</taxon>
        <taxon>Bacillati</taxon>
        <taxon>Actinomycetota</taxon>
        <taxon>Thermoleophilia</taxon>
        <taxon>Solirubrobacterales</taxon>
        <taxon>Solirubrobacteraceae</taxon>
        <taxon>Solirubrobacter</taxon>
    </lineage>
</organism>
<gene>
    <name evidence="2" type="ORF">OJ962_22965</name>
</gene>
<name>A0ABT4RP85_9ACTN</name>
<dbReference type="RefSeq" id="WP_202953301.1">
    <property type="nucleotide sequence ID" value="NZ_JAPCID010000038.1"/>
</dbReference>
<feature type="region of interest" description="Disordered" evidence="1">
    <location>
        <begin position="35"/>
        <end position="65"/>
    </location>
</feature>
<evidence type="ECO:0000313" key="2">
    <source>
        <dbReference type="EMBL" id="MDA0140378.1"/>
    </source>
</evidence>
<keyword evidence="3" id="KW-1185">Reference proteome</keyword>
<reference evidence="2" key="1">
    <citation type="submission" date="2022-10" db="EMBL/GenBank/DDBJ databases">
        <title>The WGS of Solirubrobacter sp. CPCC 204708.</title>
        <authorList>
            <person name="Jiang Z."/>
        </authorList>
    </citation>
    <scope>NUCLEOTIDE SEQUENCE</scope>
    <source>
        <strain evidence="2">CPCC 204708</strain>
    </source>
</reference>
<dbReference type="Proteomes" id="UP001147700">
    <property type="component" value="Unassembled WGS sequence"/>
</dbReference>
<feature type="compositionally biased region" description="Basic and acidic residues" evidence="1">
    <location>
        <begin position="48"/>
        <end position="65"/>
    </location>
</feature>
<dbReference type="EMBL" id="JAPCID010000038">
    <property type="protein sequence ID" value="MDA0140378.1"/>
    <property type="molecule type" value="Genomic_DNA"/>
</dbReference>
<evidence type="ECO:0000256" key="1">
    <source>
        <dbReference type="SAM" id="MobiDB-lite"/>
    </source>
</evidence>